<dbReference type="Proteomes" id="UP000031014">
    <property type="component" value="Unassembled WGS sequence"/>
</dbReference>
<evidence type="ECO:0000313" key="1">
    <source>
        <dbReference type="EMBL" id="GAM14957.1"/>
    </source>
</evidence>
<reference evidence="1 2" key="1">
    <citation type="submission" date="2013-06" db="EMBL/GenBank/DDBJ databases">
        <title>Whole genome shotgun sequence of Bacillus selenatarsenatis SF-1.</title>
        <authorList>
            <person name="Kuroda M."/>
            <person name="Sei K."/>
            <person name="Yamashita M."/>
            <person name="Ike M."/>
        </authorList>
    </citation>
    <scope>NUCLEOTIDE SEQUENCE [LARGE SCALE GENOMIC DNA]</scope>
    <source>
        <strain evidence="1 2">SF-1</strain>
    </source>
</reference>
<dbReference type="EMBL" id="BASE01000071">
    <property type="protein sequence ID" value="GAM14957.1"/>
    <property type="molecule type" value="Genomic_DNA"/>
</dbReference>
<accession>A0A0A8X7G9</accession>
<name>A0A0A8X7G9_MESS1</name>
<dbReference type="STRING" id="1321606.SAMD00020551_3113"/>
<keyword evidence="2" id="KW-1185">Reference proteome</keyword>
<evidence type="ECO:0000313" key="2">
    <source>
        <dbReference type="Proteomes" id="UP000031014"/>
    </source>
</evidence>
<gene>
    <name evidence="1" type="ORF">SAMD00020551_3113</name>
</gene>
<dbReference type="AlphaFoldDB" id="A0A0A8X7G9"/>
<proteinExistence type="predicted"/>
<comment type="caution">
    <text evidence="1">The sequence shown here is derived from an EMBL/GenBank/DDBJ whole genome shotgun (WGS) entry which is preliminary data.</text>
</comment>
<protein>
    <submittedName>
        <fullName evidence="1">Uncharacterized protein</fullName>
    </submittedName>
</protein>
<dbReference type="RefSeq" id="WP_198135625.1">
    <property type="nucleotide sequence ID" value="NZ_BASE01000071.1"/>
</dbReference>
<organism evidence="1 2">
    <name type="scientific">Mesobacillus selenatarsenatis (strain DSM 18680 / JCM 14380 / FERM P-15431 / SF-1)</name>
    <dbReference type="NCBI Taxonomy" id="1321606"/>
    <lineage>
        <taxon>Bacteria</taxon>
        <taxon>Bacillati</taxon>
        <taxon>Bacillota</taxon>
        <taxon>Bacilli</taxon>
        <taxon>Bacillales</taxon>
        <taxon>Bacillaceae</taxon>
        <taxon>Mesobacillus</taxon>
    </lineage>
</organism>
<sequence>MINNFEYRIFYEELRRLHKEYQRCESATLKQSISKDIELIEYALETI</sequence>